<evidence type="ECO:0000256" key="1">
    <source>
        <dbReference type="SAM" id="Coils"/>
    </source>
</evidence>
<feature type="region of interest" description="Disordered" evidence="2">
    <location>
        <begin position="1793"/>
        <end position="1816"/>
    </location>
</feature>
<gene>
    <name evidence="6" type="ORF">SPLIT_LOCUS6187</name>
</gene>
<feature type="region of interest" description="Disordered" evidence="2">
    <location>
        <begin position="1830"/>
        <end position="1851"/>
    </location>
</feature>
<feature type="compositionally biased region" description="Low complexity" evidence="2">
    <location>
        <begin position="485"/>
        <end position="494"/>
    </location>
</feature>
<feature type="chain" id="PRO_5040486414" evidence="3">
    <location>
        <begin position="22"/>
        <end position="2236"/>
    </location>
</feature>
<feature type="compositionally biased region" description="Basic and acidic residues" evidence="2">
    <location>
        <begin position="859"/>
        <end position="879"/>
    </location>
</feature>
<keyword evidence="1" id="KW-0175">Coiled coil</keyword>
<reference evidence="6" key="1">
    <citation type="submission" date="2022-02" db="EMBL/GenBank/DDBJ databases">
        <authorList>
            <person name="King R."/>
        </authorList>
    </citation>
    <scope>NUCLEOTIDE SEQUENCE</scope>
</reference>
<feature type="region of interest" description="Disordered" evidence="2">
    <location>
        <begin position="1069"/>
        <end position="1096"/>
    </location>
</feature>
<dbReference type="Proteomes" id="UP001153321">
    <property type="component" value="Chromosome 21"/>
</dbReference>
<dbReference type="InterPro" id="IPR029058">
    <property type="entry name" value="AB_hydrolase_fold"/>
</dbReference>
<feature type="region of interest" description="Disordered" evidence="2">
    <location>
        <begin position="463"/>
        <end position="508"/>
    </location>
</feature>
<dbReference type="SUPFAM" id="SSF53474">
    <property type="entry name" value="alpha/beta-Hydrolases"/>
    <property type="match status" value="1"/>
</dbReference>
<organism evidence="6 7">
    <name type="scientific">Spodoptera littoralis</name>
    <name type="common">Egyptian cotton leafworm</name>
    <dbReference type="NCBI Taxonomy" id="7109"/>
    <lineage>
        <taxon>Eukaryota</taxon>
        <taxon>Metazoa</taxon>
        <taxon>Ecdysozoa</taxon>
        <taxon>Arthropoda</taxon>
        <taxon>Hexapoda</taxon>
        <taxon>Insecta</taxon>
        <taxon>Pterygota</taxon>
        <taxon>Neoptera</taxon>
        <taxon>Endopterygota</taxon>
        <taxon>Lepidoptera</taxon>
        <taxon>Glossata</taxon>
        <taxon>Ditrysia</taxon>
        <taxon>Noctuoidea</taxon>
        <taxon>Noctuidae</taxon>
        <taxon>Amphipyrinae</taxon>
        <taxon>Spodoptera</taxon>
    </lineage>
</organism>
<evidence type="ECO:0000256" key="2">
    <source>
        <dbReference type="SAM" id="MobiDB-lite"/>
    </source>
</evidence>
<dbReference type="SUPFAM" id="SSF144000">
    <property type="entry name" value="Oxysterol-binding protein-like"/>
    <property type="match status" value="1"/>
</dbReference>
<dbReference type="SUPFAM" id="SSF50729">
    <property type="entry name" value="PH domain-like"/>
    <property type="match status" value="1"/>
</dbReference>
<keyword evidence="7" id="KW-1185">Reference proteome</keyword>
<name>A0A9P0I3S4_SPOLI</name>
<dbReference type="GO" id="GO:0005829">
    <property type="term" value="C:cytosol"/>
    <property type="evidence" value="ECO:0007669"/>
    <property type="project" value="TreeGrafter"/>
</dbReference>
<dbReference type="GO" id="GO:0015485">
    <property type="term" value="F:cholesterol binding"/>
    <property type="evidence" value="ECO:0007669"/>
    <property type="project" value="TreeGrafter"/>
</dbReference>
<feature type="compositionally biased region" description="Low complexity" evidence="2">
    <location>
        <begin position="983"/>
        <end position="995"/>
    </location>
</feature>
<accession>A0A9P0I3S4</accession>
<feature type="region of interest" description="Disordered" evidence="2">
    <location>
        <begin position="321"/>
        <end position="363"/>
    </location>
</feature>
<dbReference type="Pfam" id="PF00151">
    <property type="entry name" value="Lipase"/>
    <property type="match status" value="1"/>
</dbReference>
<feature type="compositionally biased region" description="Polar residues" evidence="2">
    <location>
        <begin position="331"/>
        <end position="342"/>
    </location>
</feature>
<dbReference type="InterPro" id="IPR013818">
    <property type="entry name" value="Lipase"/>
</dbReference>
<dbReference type="Pfam" id="PF01237">
    <property type="entry name" value="Oxysterol_BP"/>
    <property type="match status" value="1"/>
</dbReference>
<feature type="coiled-coil region" evidence="1">
    <location>
        <begin position="1626"/>
        <end position="1653"/>
    </location>
</feature>
<feature type="domain" description="Pleckstrin homology" evidence="5">
    <location>
        <begin position="364"/>
        <end position="443"/>
    </location>
</feature>
<feature type="domain" description="Lipase" evidence="4">
    <location>
        <begin position="82"/>
        <end position="309"/>
    </location>
</feature>
<evidence type="ECO:0000256" key="3">
    <source>
        <dbReference type="SAM" id="SignalP"/>
    </source>
</evidence>
<dbReference type="InterPro" id="IPR000648">
    <property type="entry name" value="Oxysterol-bd"/>
</dbReference>
<protein>
    <submittedName>
        <fullName evidence="6">Uncharacterized protein</fullName>
    </submittedName>
</protein>
<evidence type="ECO:0000313" key="7">
    <source>
        <dbReference type="Proteomes" id="UP001153321"/>
    </source>
</evidence>
<dbReference type="Pfam" id="PF15409">
    <property type="entry name" value="PH_8"/>
    <property type="match status" value="1"/>
</dbReference>
<dbReference type="Gene3D" id="2.30.29.30">
    <property type="entry name" value="Pleckstrin-homology domain (PH domain)/Phosphotyrosine-binding domain (PTB)"/>
    <property type="match status" value="1"/>
</dbReference>
<dbReference type="InterPro" id="IPR041680">
    <property type="entry name" value="PH_8"/>
</dbReference>
<dbReference type="Gene3D" id="2.40.160.120">
    <property type="match status" value="1"/>
</dbReference>
<proteinExistence type="predicted"/>
<dbReference type="GO" id="GO:0005886">
    <property type="term" value="C:plasma membrane"/>
    <property type="evidence" value="ECO:0007669"/>
    <property type="project" value="TreeGrafter"/>
</dbReference>
<evidence type="ECO:0000259" key="4">
    <source>
        <dbReference type="Pfam" id="PF00151"/>
    </source>
</evidence>
<dbReference type="InterPro" id="IPR037239">
    <property type="entry name" value="OSBP_sf"/>
</dbReference>
<dbReference type="PANTHER" id="PTHR10972:SF203">
    <property type="entry name" value="OXYSTEROL-BINDING PROTEIN HOMOLOG 3"/>
    <property type="match status" value="1"/>
</dbReference>
<feature type="compositionally biased region" description="Basic and acidic residues" evidence="2">
    <location>
        <begin position="1071"/>
        <end position="1096"/>
    </location>
</feature>
<sequence length="2236" mass="250377">MLKFMLCANVFLFLAPYTSVAEDNRTTLGYPAGLMSICPGSTKPATIPKSQLKYLSFVVQGNGRSRYKYSYWNAKNIANDPRINFKRKTLLVAIGYLDSPNLPISAMFANEYEDRGYNVILVDNQRFATVHYHLATRLMRPVGKHVAEVLAQLTQYGLDPSTLEILGFSLGCHTAGFIAKHFHTFTGRNISSITALEPSGPCFRYLGPKDRLDASDADFVQVIHTNIDGYGMATPMGHIDFYVNGGEYQPSDISIYPCTTTCSHFRILPIWISALKNPRKFIGMKCKDIQQARDSQCYGNVPLETIVMGLGERRRGAAGRAAALRRAPSDSDCSGETASLSADSGDRAPRPPPQPTRAGKNRGYSRNEYRKRFFVVDGGILVYARSPTDVARGRLHGSVDVGLSVISAKARRRRIDIDADEFIYHLRAKTPDVFRTWLNVLKAHRLYRQHLLTFGARESVPKIHAPLEDLPPTDNSSRTSHESLDTSSGSSDDSPFPRKKELSPDDLLNSSYNYYSPISFSPPIDEEKEYNPPATKICENHFNEKLFNNHRSLCSMNCVARFTKDKLQRKKSPNISLGSTEAEKQIHSTDLDINSIKTIETVLEDEVKAQRQTSPFLENKIEPTAAYYFFTRNKSRSSIINSPMKRSKKSTNLVKYKNFFEEPTLRRPLSKCMLLGKYKMNTEKNSDSEKLDNSEKNTDRNVACETVQTESNEVQVTIIENKALQDSMTTSDYDNITERLMVSIFENAKNTTVTDVKVYIQQVIKDLYDVKFQEVHPVKALFRSLLEYWLKNTTVEPVKTAMRHSRSIDRQSNKYFTKDENLSSVYIGHVSKQTQFHGLSEMLFQYKKKPNTTKPVTKAPDRPPKSPSPRRDTESFEKERRIQELERLLKNTVYMCETTRSNQQRDIKTTKTLIDNIGKLSPKMEENTSTEIPNENSNSSTEKIQKTLNHLISDTSISPDVAKEFFSAYLDVLLKEDYKSLSETSSQSSEHSVTSKGSRELSCQVQTEAVTKTASKSVTTLKDTEVSKPKSAEVLKTIDPGQLYLKELLERITTIFSKVKKMEDTTWMEDTNEKSHDNVKDDLKQPERKDELGRPVKEYPGKNLIYENNDDNSVVIDLSKYDLEHISMYSDPNLQGIMSISIKLKEKPPTVVDNKHAHLSLQFADSERVKTELQKELKENWRKYIQSTNSNEIFQKRSKSPDTYMDFPKEFDLKPYSSSSDATSKAYKIVHESEHSLDLSFKSSNNSFLRGLDPRPSFENENTSCYIMSFNKESTKFQPKKKVRLKDYNGISKRRSPCHSPTKQPELSVFEQPAPRVIDEKFILLLLENLSLLSKNIPSLHKDINNLFMKLRKKHEKILKNCGNIYGLSLLGKIYNEDSESGACRKEAATQWDAVTCFPIGDDVSITEKAINTCSSTNLNLKDANISAVNLQLVMNSEVQTKSDYDELMICYDHGPSLGDTSLAANLVKVHSIHKIKLEIDKKTTEHASPSQQWVHKITKECSMTTLIKRVLDPEAKITSSTNATCREHNNVTKKKKNSSKLRQDLIKEIALLSPSFKVSTQSQTDRRLMRFVREKWLEKDFKVYQLFYRLLSPTGGPIRGPQAGFVSGTPGGRLSGWIIESGGPLENASRELGQAQLSVQQLQRLLDALELQQQLHHDTDALSALTAPPSPGGGASSVPNSAASLPIACAAARPQSLPGAETLATAPGPASLTSLTPDHQLREDFTVLAKDLVANLKTVVATLVNNRQFQQSLSYSSSCVSASEFFDAEEHDSDHKPAEIIAADESGVIELEGDSSSEAGSLSSEEGSASSDNSDGAIVSAEQVTLRATDAGPPAGWSRRTRLPSTRPTPGGPSLWNLLYKNIGKDLSQISMPVTINEPLNMLQRLCEELEYSELLDSAAECKSPIERMALIAAFAVSAYASSAHRAASKPFNPLLAETYECVRDDKGFRFIAEQVTTCVHNLFGGQRWVDQYGDMHIACHGTDITCKLNFIKASSWSSSRHEVRGAVQGGGARLRLAGRWSEALYAGDPPAARCLWRPGNYTYLHNVGGARLRLAGRWSEALYAGDPPAARCLWRPGNYTYLHNVGGARLRLAGRWSEALYAGDPPAARCLWRPGNYTYLHNVGGARLRLAGRWSEALYAGDPPAARCLWRPGNYTYLHNVGGARLRLAGRWSEALYAGDPPAARCLWRPGNYTYLHNVGGARLRLAGRWSEALYAGDPPAARCLWRPGNYTYL</sequence>
<dbReference type="InterPro" id="IPR011993">
    <property type="entry name" value="PH-like_dom_sf"/>
</dbReference>
<evidence type="ECO:0000259" key="5">
    <source>
        <dbReference type="Pfam" id="PF15409"/>
    </source>
</evidence>
<dbReference type="GO" id="GO:0097038">
    <property type="term" value="C:perinuclear endoplasmic reticulum"/>
    <property type="evidence" value="ECO:0007669"/>
    <property type="project" value="TreeGrafter"/>
</dbReference>
<feature type="signal peptide" evidence="3">
    <location>
        <begin position="1"/>
        <end position="21"/>
    </location>
</feature>
<dbReference type="PANTHER" id="PTHR10972">
    <property type="entry name" value="OXYSTEROL-BINDING PROTEIN-RELATED"/>
    <property type="match status" value="1"/>
</dbReference>
<keyword evidence="3" id="KW-0732">Signal</keyword>
<feature type="region of interest" description="Disordered" evidence="2">
    <location>
        <begin position="848"/>
        <end position="879"/>
    </location>
</feature>
<dbReference type="EMBL" id="LR824552">
    <property type="protein sequence ID" value="CAH1640831.1"/>
    <property type="molecule type" value="Genomic_DNA"/>
</dbReference>
<dbReference type="GO" id="GO:0016298">
    <property type="term" value="F:lipase activity"/>
    <property type="evidence" value="ECO:0007669"/>
    <property type="project" value="InterPro"/>
</dbReference>
<feature type="region of interest" description="Disordered" evidence="2">
    <location>
        <begin position="983"/>
        <end position="1003"/>
    </location>
</feature>
<feature type="compositionally biased region" description="Low complexity" evidence="2">
    <location>
        <begin position="1795"/>
        <end position="1816"/>
    </location>
</feature>
<dbReference type="Gene3D" id="3.40.50.1820">
    <property type="entry name" value="alpha/beta hydrolase"/>
    <property type="match status" value="1"/>
</dbReference>
<evidence type="ECO:0000313" key="6">
    <source>
        <dbReference type="EMBL" id="CAH1640831.1"/>
    </source>
</evidence>